<dbReference type="InterPro" id="IPR003819">
    <property type="entry name" value="TauD/TfdA-like"/>
</dbReference>
<sequence>MKELLVQRGFALLRNTGVIDAESFSSTIAELGIATAVHYGDLPDEGWPGVFRTTQYPPSESIFFHSEASHMARAPRLIAFGCIQPALAGGATPLSDNFLALSTLRPEISRALQSEGLCYERAFIPGLDVLWQNFFRTDDRAKAMERGIAEGLTLQWDNDDVLCTVSRRPATLSRANGQSCLFQQIALHHPVFLDPDLRTEMADICGGRMPRNVTLGSGAPLPDSWAIAIHDSQCRAAFTFSWESGDVLIVDNVRTSHARAPFVGPRHHIVMVSPLSANLSESEINI</sequence>
<reference evidence="5 6" key="1">
    <citation type="submission" date="2015-09" db="EMBL/GenBank/DDBJ databases">
        <title>Draft Genome Sequence of Bradyrhizobium manausense Strain BR 3351T, a Novel Symbiotic Nitrogen-Fixing Alphaproteobacterium Isolated from Brazilian Amazon Rain Forest.</title>
        <authorList>
            <person name="De Araujo J.L."/>
            <person name="Zilli J.E."/>
        </authorList>
    </citation>
    <scope>NUCLEOTIDE SEQUENCE [LARGE SCALE GENOMIC DNA]</scope>
    <source>
        <strain evidence="5 6">BR3351</strain>
    </source>
</reference>
<dbReference type="AlphaFoldDB" id="A0A0R3D570"/>
<dbReference type="InterPro" id="IPR042098">
    <property type="entry name" value="TauD-like_sf"/>
</dbReference>
<dbReference type="GO" id="GO:0016706">
    <property type="term" value="F:2-oxoglutarate-dependent dioxygenase activity"/>
    <property type="evidence" value="ECO:0007669"/>
    <property type="project" value="UniProtKB-ARBA"/>
</dbReference>
<keyword evidence="6" id="KW-1185">Reference proteome</keyword>
<organism evidence="5 6">
    <name type="scientific">Bradyrhizobium manausense</name>
    <dbReference type="NCBI Taxonomy" id="989370"/>
    <lineage>
        <taxon>Bacteria</taxon>
        <taxon>Pseudomonadati</taxon>
        <taxon>Pseudomonadota</taxon>
        <taxon>Alphaproteobacteria</taxon>
        <taxon>Hyphomicrobiales</taxon>
        <taxon>Nitrobacteraceae</taxon>
        <taxon>Bradyrhizobium</taxon>
    </lineage>
</organism>
<dbReference type="Proteomes" id="UP000051936">
    <property type="component" value="Unassembled WGS sequence"/>
</dbReference>
<evidence type="ECO:0000313" key="5">
    <source>
        <dbReference type="EMBL" id="KRQ04936.1"/>
    </source>
</evidence>
<dbReference type="GO" id="GO:0017000">
    <property type="term" value="P:antibiotic biosynthetic process"/>
    <property type="evidence" value="ECO:0007669"/>
    <property type="project" value="UniProtKB-KW"/>
</dbReference>
<keyword evidence="3" id="KW-0045">Antibiotic biosynthesis</keyword>
<dbReference type="Gene3D" id="3.60.130.10">
    <property type="entry name" value="Clavaminate synthase-like"/>
    <property type="match status" value="1"/>
</dbReference>
<accession>A0A0R3D570</accession>
<dbReference type="Pfam" id="PF02668">
    <property type="entry name" value="TauD"/>
    <property type="match status" value="1"/>
</dbReference>
<proteinExistence type="predicted"/>
<dbReference type="PANTHER" id="PTHR10696:SF56">
    <property type="entry name" value="TAUD_TFDA-LIKE DOMAIN-CONTAINING PROTEIN"/>
    <property type="match status" value="1"/>
</dbReference>
<comment type="cofactor">
    <cofactor evidence="1">
        <name>Fe(2+)</name>
        <dbReference type="ChEBI" id="CHEBI:29033"/>
    </cofactor>
</comment>
<name>A0A0R3D570_9BRAD</name>
<evidence type="ECO:0000256" key="3">
    <source>
        <dbReference type="ARBA" id="ARBA00023194"/>
    </source>
</evidence>
<evidence type="ECO:0000313" key="6">
    <source>
        <dbReference type="Proteomes" id="UP000051936"/>
    </source>
</evidence>
<keyword evidence="2" id="KW-0560">Oxidoreductase</keyword>
<evidence type="ECO:0000256" key="1">
    <source>
        <dbReference type="ARBA" id="ARBA00001954"/>
    </source>
</evidence>
<dbReference type="InterPro" id="IPR050411">
    <property type="entry name" value="AlphaKG_dependent_hydroxylases"/>
</dbReference>
<protein>
    <recommendedName>
        <fullName evidence="4">TauD/TfdA-like domain-containing protein</fullName>
    </recommendedName>
</protein>
<comment type="caution">
    <text evidence="5">The sequence shown here is derived from an EMBL/GenBank/DDBJ whole genome shotgun (WGS) entry which is preliminary data.</text>
</comment>
<evidence type="ECO:0000259" key="4">
    <source>
        <dbReference type="Pfam" id="PF02668"/>
    </source>
</evidence>
<feature type="domain" description="TauD/TfdA-like" evidence="4">
    <location>
        <begin position="2"/>
        <end position="269"/>
    </location>
</feature>
<dbReference type="STRING" id="989370.AOQ71_29245"/>
<evidence type="ECO:0000256" key="2">
    <source>
        <dbReference type="ARBA" id="ARBA00023002"/>
    </source>
</evidence>
<dbReference type="SUPFAM" id="SSF51197">
    <property type="entry name" value="Clavaminate synthase-like"/>
    <property type="match status" value="1"/>
</dbReference>
<dbReference type="PANTHER" id="PTHR10696">
    <property type="entry name" value="GAMMA-BUTYROBETAINE HYDROXYLASE-RELATED"/>
    <property type="match status" value="1"/>
</dbReference>
<dbReference type="EMBL" id="LJYG01000105">
    <property type="protein sequence ID" value="KRQ04936.1"/>
    <property type="molecule type" value="Genomic_DNA"/>
</dbReference>
<gene>
    <name evidence="5" type="ORF">AOQ71_29245</name>
</gene>